<dbReference type="SMART" id="SM00468">
    <property type="entry name" value="PreSET"/>
    <property type="match status" value="1"/>
</dbReference>
<dbReference type="Gene3D" id="2.40.50.40">
    <property type="match status" value="1"/>
</dbReference>
<evidence type="ECO:0000256" key="1">
    <source>
        <dbReference type="ARBA" id="ARBA00004123"/>
    </source>
</evidence>
<evidence type="ECO:0000313" key="17">
    <source>
        <dbReference type="EMBL" id="KAA0200792.1"/>
    </source>
</evidence>
<feature type="binding site" evidence="13">
    <location>
        <position position="268"/>
    </location>
    <ligand>
        <name>Zn(2+)</name>
        <dbReference type="ChEBI" id="CHEBI:29105"/>
        <label>3</label>
    </ligand>
</feature>
<evidence type="ECO:0000256" key="12">
    <source>
        <dbReference type="PIRNR" id="PIRNR009343"/>
    </source>
</evidence>
<feature type="binding site" evidence="13">
    <location>
        <position position="268"/>
    </location>
    <ligand>
        <name>Zn(2+)</name>
        <dbReference type="ChEBI" id="CHEBI:29105"/>
        <label>2</label>
    </ligand>
</feature>
<feature type="binding site" evidence="13">
    <location>
        <position position="209"/>
    </location>
    <ligand>
        <name>Zn(2+)</name>
        <dbReference type="ChEBI" id="CHEBI:29105"/>
        <label>2</label>
    </ligand>
</feature>
<dbReference type="GO" id="GO:0000775">
    <property type="term" value="C:chromosome, centromeric region"/>
    <property type="evidence" value="ECO:0007669"/>
    <property type="project" value="UniProtKB-SubCell"/>
</dbReference>
<dbReference type="Pfam" id="PF05033">
    <property type="entry name" value="Pre-SET"/>
    <property type="match status" value="1"/>
</dbReference>
<keyword evidence="10 12" id="KW-0539">Nucleus</keyword>
<keyword evidence="7 12" id="KW-0479">Metal-binding</keyword>
<evidence type="ECO:0000313" key="18">
    <source>
        <dbReference type="Proteomes" id="UP000728185"/>
    </source>
</evidence>
<dbReference type="PROSITE" id="PS50867">
    <property type="entry name" value="PRE_SET"/>
    <property type="match status" value="1"/>
</dbReference>
<dbReference type="SUPFAM" id="SSF82199">
    <property type="entry name" value="SET domain"/>
    <property type="match status" value="1"/>
</dbReference>
<evidence type="ECO:0000256" key="7">
    <source>
        <dbReference type="ARBA" id="ARBA00022723"/>
    </source>
</evidence>
<feature type="domain" description="Chromo" evidence="14">
    <location>
        <begin position="1"/>
        <end position="40"/>
    </location>
</feature>
<evidence type="ECO:0000256" key="3">
    <source>
        <dbReference type="ARBA" id="ARBA00022454"/>
    </source>
</evidence>
<dbReference type="GO" id="GO:0032259">
    <property type="term" value="P:methylation"/>
    <property type="evidence" value="ECO:0007669"/>
    <property type="project" value="UniProtKB-KW"/>
</dbReference>
<evidence type="ECO:0000259" key="15">
    <source>
        <dbReference type="PROSITE" id="PS50280"/>
    </source>
</evidence>
<evidence type="ECO:0000256" key="5">
    <source>
        <dbReference type="ARBA" id="ARBA00022679"/>
    </source>
</evidence>
<feature type="domain" description="SET" evidence="15">
    <location>
        <begin position="289"/>
        <end position="405"/>
    </location>
</feature>
<comment type="similarity">
    <text evidence="12">Belongs to the class V-like SAM-binding methyltransferase superfamily. Histone-lysine methyltransferase family. Suvar3-9 subfamily.</text>
</comment>
<dbReference type="Pfam" id="PF00856">
    <property type="entry name" value="SET"/>
    <property type="match status" value="1"/>
</dbReference>
<evidence type="ECO:0000256" key="8">
    <source>
        <dbReference type="ARBA" id="ARBA00022833"/>
    </source>
</evidence>
<keyword evidence="4 12" id="KW-0489">Methyltransferase</keyword>
<dbReference type="EMBL" id="LUCM01000290">
    <property type="protein sequence ID" value="KAA0200792.1"/>
    <property type="molecule type" value="Genomic_DNA"/>
</dbReference>
<dbReference type="InterPro" id="IPR023780">
    <property type="entry name" value="Chromo_domain"/>
</dbReference>
<dbReference type="InterPro" id="IPR016197">
    <property type="entry name" value="Chromo-like_dom_sf"/>
</dbReference>
<accession>A0A8E0S9Z1</accession>
<dbReference type="PANTHER" id="PTHR46223">
    <property type="entry name" value="HISTONE-LYSINE N-METHYLTRANSFERASE SUV39H"/>
    <property type="match status" value="1"/>
</dbReference>
<evidence type="ECO:0000259" key="14">
    <source>
        <dbReference type="PROSITE" id="PS50013"/>
    </source>
</evidence>
<dbReference type="InterPro" id="IPR023779">
    <property type="entry name" value="Chromodomain_CS"/>
</dbReference>
<feature type="binding site" evidence="13">
    <location>
        <position position="274"/>
    </location>
    <ligand>
        <name>Zn(2+)</name>
        <dbReference type="ChEBI" id="CHEBI:29105"/>
        <label>3</label>
    </ligand>
</feature>
<dbReference type="InterPro" id="IPR011381">
    <property type="entry name" value="H3-K9_MeTrfase_SUV39H1/2-like"/>
</dbReference>
<feature type="binding site" evidence="13">
    <location>
        <position position="272"/>
    </location>
    <ligand>
        <name>Zn(2+)</name>
        <dbReference type="ChEBI" id="CHEBI:29105"/>
        <label>2</label>
    </ligand>
</feature>
<dbReference type="OrthoDB" id="308383at2759"/>
<evidence type="ECO:0000256" key="4">
    <source>
        <dbReference type="ARBA" id="ARBA00022603"/>
    </source>
</evidence>
<gene>
    <name evidence="17" type="ORF">FBUS_08096</name>
</gene>
<keyword evidence="3" id="KW-0158">Chromosome</keyword>
<sequence>MTRVQDQTYYHVKWEGWPSIFNTWEPDYNLIDCKDAINNFLANCNEVGVLPSEARLDKRIQVKEVIDRLREAAPCSLVSPFGLLQRFLDLQPPSLLRPRIYREPSICRHFVGGSVGPLLSEDSLKRPASDSDFILVNSKRMRQTKKDKQVLRLALQVFEQKLNSIYHNEAPITVENRIDSECPPVDFLPIPDYCPGQGVFLPNKSPVGCDCSCKTDTELQDNSQDLGPREPCWDNRRQRCCPATAGAIVPYNRQKRLVAPVGHPVYECNSACSCGSSCPFRVVQLGRRIPLCVFRTRDRGWGVKTMSPIARGTFVTEYLGEAFDLLRPQTNVIRPLTEASCLDSLFIQIIPFDEAEKRGLVYDKQTMTYLFDLDFEGDAHYTVDASQMGNISHFLNHSVSFSYTV</sequence>
<feature type="binding site" evidence="13">
    <location>
        <position position="278"/>
    </location>
    <ligand>
        <name>Zn(2+)</name>
        <dbReference type="ChEBI" id="CHEBI:29105"/>
        <label>3</label>
    </ligand>
</feature>
<evidence type="ECO:0000256" key="13">
    <source>
        <dbReference type="PIRSR" id="PIRSR009343-2"/>
    </source>
</evidence>
<dbReference type="InterPro" id="IPR007728">
    <property type="entry name" value="Pre-SET_dom"/>
</dbReference>
<keyword evidence="18" id="KW-1185">Reference proteome</keyword>
<evidence type="ECO:0000256" key="2">
    <source>
        <dbReference type="ARBA" id="ARBA00004584"/>
    </source>
</evidence>
<dbReference type="GO" id="GO:0140949">
    <property type="term" value="F:histone H3K9 trimethyltransferase activity"/>
    <property type="evidence" value="ECO:0007669"/>
    <property type="project" value="UniProtKB-EC"/>
</dbReference>
<dbReference type="InterPro" id="IPR000953">
    <property type="entry name" value="Chromo/chromo_shadow_dom"/>
</dbReference>
<comment type="catalytic activity">
    <reaction evidence="12">
        <text>L-lysyl(9)-[histone H3] + 3 S-adenosyl-L-methionine = N(6),N(6),N(6)-trimethyl-L-lysyl(9)-[histone H3] + 3 S-adenosyl-L-homocysteine + 3 H(+)</text>
        <dbReference type="Rhea" id="RHEA:60276"/>
        <dbReference type="Rhea" id="RHEA-COMP:15538"/>
        <dbReference type="Rhea" id="RHEA-COMP:15546"/>
        <dbReference type="ChEBI" id="CHEBI:15378"/>
        <dbReference type="ChEBI" id="CHEBI:29969"/>
        <dbReference type="ChEBI" id="CHEBI:57856"/>
        <dbReference type="ChEBI" id="CHEBI:59789"/>
        <dbReference type="ChEBI" id="CHEBI:61961"/>
        <dbReference type="EC" id="2.1.1.355"/>
    </reaction>
</comment>
<evidence type="ECO:0000256" key="10">
    <source>
        <dbReference type="ARBA" id="ARBA00023242"/>
    </source>
</evidence>
<feature type="binding site" evidence="13">
    <location>
        <position position="241"/>
    </location>
    <ligand>
        <name>Zn(2+)</name>
        <dbReference type="ChEBI" id="CHEBI:29105"/>
        <label>2</label>
    </ligand>
</feature>
<comment type="caution">
    <text evidence="17">The sequence shown here is derived from an EMBL/GenBank/DDBJ whole genome shotgun (WGS) entry which is preliminary data.</text>
</comment>
<dbReference type="PROSITE" id="PS50280">
    <property type="entry name" value="SET"/>
    <property type="match status" value="1"/>
</dbReference>
<dbReference type="SUPFAM" id="SSF54160">
    <property type="entry name" value="Chromo domain-like"/>
    <property type="match status" value="1"/>
</dbReference>
<keyword evidence="6 12" id="KW-0949">S-adenosyl-L-methionine</keyword>
<keyword evidence="8 12" id="KW-0862">Zinc</keyword>
<dbReference type="InterPro" id="IPR050973">
    <property type="entry name" value="H3K9_Histone-Lys_N-MTase"/>
</dbReference>
<evidence type="ECO:0000256" key="6">
    <source>
        <dbReference type="ARBA" id="ARBA00022691"/>
    </source>
</evidence>
<dbReference type="GO" id="GO:0005634">
    <property type="term" value="C:nucleus"/>
    <property type="evidence" value="ECO:0007669"/>
    <property type="project" value="UniProtKB-SubCell"/>
</dbReference>
<evidence type="ECO:0000259" key="16">
    <source>
        <dbReference type="PROSITE" id="PS50867"/>
    </source>
</evidence>
<feature type="binding site" evidence="13">
    <location>
        <position position="240"/>
    </location>
    <ligand>
        <name>Zn(2+)</name>
        <dbReference type="ChEBI" id="CHEBI:29105"/>
        <label>1</label>
    </ligand>
</feature>
<dbReference type="GO" id="GO:0008270">
    <property type="term" value="F:zinc ion binding"/>
    <property type="evidence" value="ECO:0007669"/>
    <property type="project" value="UniProtKB-UniRule"/>
</dbReference>
<dbReference type="InterPro" id="IPR001214">
    <property type="entry name" value="SET_dom"/>
</dbReference>
<evidence type="ECO:0000256" key="9">
    <source>
        <dbReference type="ARBA" id="ARBA00022853"/>
    </source>
</evidence>
<dbReference type="Pfam" id="PF00385">
    <property type="entry name" value="Chromo"/>
    <property type="match status" value="1"/>
</dbReference>
<dbReference type="EC" id="2.1.1.355" evidence="12"/>
<reference evidence="17" key="1">
    <citation type="submission" date="2019-05" db="EMBL/GenBank/DDBJ databases">
        <title>Annotation for the trematode Fasciolopsis buski.</title>
        <authorList>
            <person name="Choi Y.-J."/>
        </authorList>
    </citation>
    <scope>NUCLEOTIDE SEQUENCE</scope>
    <source>
        <strain evidence="17">HT</strain>
        <tissue evidence="17">Whole worm</tissue>
    </source>
</reference>
<dbReference type="PANTHER" id="PTHR46223:SF4">
    <property type="entry name" value="HISTONE-LYSINE N-METHYLTRANSFERASE-RELATED"/>
    <property type="match status" value="1"/>
</dbReference>
<name>A0A8E0S9Z1_9TREM</name>
<dbReference type="CDD" id="cd00024">
    <property type="entry name" value="CD_CSD"/>
    <property type="match status" value="1"/>
</dbReference>
<evidence type="ECO:0000256" key="11">
    <source>
        <dbReference type="ARBA" id="ARBA00023328"/>
    </source>
</evidence>
<feature type="binding site" evidence="13">
    <location>
        <position position="211"/>
    </location>
    <ligand>
        <name>Zn(2+)</name>
        <dbReference type="ChEBI" id="CHEBI:29105"/>
        <label>1</label>
    </ligand>
</feature>
<feature type="binding site" evidence="13">
    <location>
        <position position="209"/>
    </location>
    <ligand>
        <name>Zn(2+)</name>
        <dbReference type="ChEBI" id="CHEBI:29105"/>
        <label>1</label>
    </ligand>
</feature>
<dbReference type="PIRSF" id="PIRSF009343">
    <property type="entry name" value="SUV39_SET"/>
    <property type="match status" value="1"/>
</dbReference>
<dbReference type="InterPro" id="IPR046341">
    <property type="entry name" value="SET_dom_sf"/>
</dbReference>
<feature type="domain" description="Pre-SET" evidence="16">
    <location>
        <begin position="207"/>
        <end position="286"/>
    </location>
</feature>
<dbReference type="Gene3D" id="2.170.270.10">
    <property type="entry name" value="SET domain"/>
    <property type="match status" value="1"/>
</dbReference>
<keyword evidence="9 12" id="KW-0156">Chromatin regulator</keyword>
<keyword evidence="5 12" id="KW-0808">Transferase</keyword>
<protein>
    <recommendedName>
        <fullName evidence="12">Histone-lysine N-methyltransferase</fullName>
        <ecNumber evidence="12">2.1.1.355</ecNumber>
    </recommendedName>
</protein>
<proteinExistence type="inferred from homology"/>
<keyword evidence="11" id="KW-0137">Centromere</keyword>
<organism evidence="17 18">
    <name type="scientific">Fasciolopsis buskii</name>
    <dbReference type="NCBI Taxonomy" id="27845"/>
    <lineage>
        <taxon>Eukaryota</taxon>
        <taxon>Metazoa</taxon>
        <taxon>Spiralia</taxon>
        <taxon>Lophotrochozoa</taxon>
        <taxon>Platyhelminthes</taxon>
        <taxon>Trematoda</taxon>
        <taxon>Digenea</taxon>
        <taxon>Plagiorchiida</taxon>
        <taxon>Echinostomata</taxon>
        <taxon>Echinostomatoidea</taxon>
        <taxon>Fasciolidae</taxon>
        <taxon>Fasciolopsis</taxon>
    </lineage>
</organism>
<dbReference type="PROSITE" id="PS00598">
    <property type="entry name" value="CHROMO_1"/>
    <property type="match status" value="1"/>
</dbReference>
<dbReference type="PROSITE" id="PS50013">
    <property type="entry name" value="CHROMO_2"/>
    <property type="match status" value="1"/>
</dbReference>
<dbReference type="Proteomes" id="UP000728185">
    <property type="component" value="Unassembled WGS sequence"/>
</dbReference>
<dbReference type="AlphaFoldDB" id="A0A8E0S9Z1"/>
<comment type="subcellular location">
    <subcellularLocation>
        <location evidence="2">Chromosome</location>
        <location evidence="2">Centromere</location>
    </subcellularLocation>
    <subcellularLocation>
        <location evidence="1 12">Nucleus</location>
    </subcellularLocation>
</comment>